<protein>
    <recommendedName>
        <fullName evidence="3">MULE transposase domain-containing protein</fullName>
    </recommendedName>
</protein>
<sequence>MQAPRVHNEIWKLNDIFCSQKNTPVLYLTCGDFNATVSYHGITSDFVRFRCTVAKCKGSHVIQITDRSIFKIEKIEGKKKKLTWEEKPSMYSRVSYSHVQCTNPHTCAGRDLEYLNRAQVQSFIRQQISGFPSFFINMKVLRENIKNQCEIHFGFDKTAEYFPIPREFDNFVSYRRTSASAEMEKFDSLANYRFHDDQLDMGETRCMYPFQGDDVILFCNPKIFEKIKLLQIHRLASDSTAWNVTLRGFKTTTFIAVVKNKYDVALSCPLAFFLHKSSSKDSIRKMFENLQNLYFSLTDTQLQSKLFVSDEEYSLYSSASELFLCERVLACNFHKSSNLKSDFVDEGLKNFFSKKEVNQVKKFFYKLKNTLYFPPDIFFSLIEYIKESVLPDYKITDRKRESNAIRKKLFIIVEKQKARYERAPERTAGWFDIIDFELDKSNNRTERVNGILKGKLAMYSSSSPIRRIIGHKKAVFSICQDFLISFKRQKNAKTTKKATKINYDRYYSACCLVKAGANIKLIYESL</sequence>
<dbReference type="Proteomes" id="UP000001307">
    <property type="component" value="Unassembled WGS sequence"/>
</dbReference>
<reference evidence="1" key="1">
    <citation type="journal article" date="2010" name="Science">
        <title>Plasticity of animal genome architecture unmasked by rapid evolution of a pelagic tunicate.</title>
        <authorList>
            <person name="Denoeud F."/>
            <person name="Henriet S."/>
            <person name="Mungpakdee S."/>
            <person name="Aury J.M."/>
            <person name="Da Silva C."/>
            <person name="Brinkmann H."/>
            <person name="Mikhaleva J."/>
            <person name="Olsen L.C."/>
            <person name="Jubin C."/>
            <person name="Canestro C."/>
            <person name="Bouquet J.M."/>
            <person name="Danks G."/>
            <person name="Poulain J."/>
            <person name="Campsteijn C."/>
            <person name="Adamski M."/>
            <person name="Cross I."/>
            <person name="Yadetie F."/>
            <person name="Muffato M."/>
            <person name="Louis A."/>
            <person name="Butcher S."/>
            <person name="Tsagkogeorga G."/>
            <person name="Konrad A."/>
            <person name="Singh S."/>
            <person name="Jensen M.F."/>
            <person name="Cong E.H."/>
            <person name="Eikeseth-Otteraa H."/>
            <person name="Noel B."/>
            <person name="Anthouard V."/>
            <person name="Porcel B.M."/>
            <person name="Kachouri-Lafond R."/>
            <person name="Nishino A."/>
            <person name="Ugolini M."/>
            <person name="Chourrout P."/>
            <person name="Nishida H."/>
            <person name="Aasland R."/>
            <person name="Huzurbazar S."/>
            <person name="Westhof E."/>
            <person name="Delsuc F."/>
            <person name="Lehrach H."/>
            <person name="Reinhardt R."/>
            <person name="Weissenbach J."/>
            <person name="Roy S.W."/>
            <person name="Artiguenave F."/>
            <person name="Postlethwait J.H."/>
            <person name="Manak J.R."/>
            <person name="Thompson E.M."/>
            <person name="Jaillon O."/>
            <person name="Du Pasquier L."/>
            <person name="Boudinot P."/>
            <person name="Liberles D.A."/>
            <person name="Volff J.N."/>
            <person name="Philippe H."/>
            <person name="Lenhard B."/>
            <person name="Roest Crollius H."/>
            <person name="Wincker P."/>
            <person name="Chourrout D."/>
        </authorList>
    </citation>
    <scope>NUCLEOTIDE SEQUENCE [LARGE SCALE GENOMIC DNA]</scope>
</reference>
<evidence type="ECO:0008006" key="3">
    <source>
        <dbReference type="Google" id="ProtNLM"/>
    </source>
</evidence>
<dbReference type="EMBL" id="FN653043">
    <property type="protein sequence ID" value="CBY09622.1"/>
    <property type="molecule type" value="Genomic_DNA"/>
</dbReference>
<proteinExistence type="predicted"/>
<keyword evidence="2" id="KW-1185">Reference proteome</keyword>
<dbReference type="InParanoid" id="E4XEX6"/>
<dbReference type="AlphaFoldDB" id="E4XEX6"/>
<evidence type="ECO:0000313" key="1">
    <source>
        <dbReference type="EMBL" id="CBY09622.1"/>
    </source>
</evidence>
<accession>E4XEX6</accession>
<organism evidence="1">
    <name type="scientific">Oikopleura dioica</name>
    <name type="common">Tunicate</name>
    <dbReference type="NCBI Taxonomy" id="34765"/>
    <lineage>
        <taxon>Eukaryota</taxon>
        <taxon>Metazoa</taxon>
        <taxon>Chordata</taxon>
        <taxon>Tunicata</taxon>
        <taxon>Appendicularia</taxon>
        <taxon>Copelata</taxon>
        <taxon>Oikopleuridae</taxon>
        <taxon>Oikopleura</taxon>
    </lineage>
</organism>
<evidence type="ECO:0000313" key="2">
    <source>
        <dbReference type="Proteomes" id="UP000001307"/>
    </source>
</evidence>
<gene>
    <name evidence="1" type="ORF">GSOID_T00008752001</name>
</gene>
<name>E4XEX6_OIKDI</name>